<evidence type="ECO:0000256" key="8">
    <source>
        <dbReference type="SAM" id="Phobius"/>
    </source>
</evidence>
<dbReference type="InterPro" id="IPR047115">
    <property type="entry name" value="ARSB"/>
</dbReference>
<evidence type="ECO:0000259" key="9">
    <source>
        <dbReference type="Pfam" id="PF00884"/>
    </source>
</evidence>
<feature type="region of interest" description="Disordered" evidence="7">
    <location>
        <begin position="26"/>
        <end position="50"/>
    </location>
</feature>
<dbReference type="AlphaFoldDB" id="A0AAQ4EM30"/>
<dbReference type="CDD" id="cd16029">
    <property type="entry name" value="4-S"/>
    <property type="match status" value="1"/>
</dbReference>
<comment type="similarity">
    <text evidence="2">Belongs to the sulfatase family.</text>
</comment>
<dbReference type="Pfam" id="PF00884">
    <property type="entry name" value="Sulfatase"/>
    <property type="match status" value="1"/>
</dbReference>
<dbReference type="EMBL" id="JARKHS020013614">
    <property type="protein sequence ID" value="KAK8775864.1"/>
    <property type="molecule type" value="Genomic_DNA"/>
</dbReference>
<gene>
    <name evidence="10" type="ORF">V5799_030789</name>
</gene>
<keyword evidence="8" id="KW-1133">Transmembrane helix</keyword>
<dbReference type="InterPro" id="IPR017850">
    <property type="entry name" value="Alkaline_phosphatase_core_sf"/>
</dbReference>
<feature type="transmembrane region" description="Helical" evidence="8">
    <location>
        <begin position="612"/>
        <end position="630"/>
    </location>
</feature>
<dbReference type="Gene3D" id="3.40.720.10">
    <property type="entry name" value="Alkaline Phosphatase, subunit A"/>
    <property type="match status" value="1"/>
</dbReference>
<sequence length="635" mass="69540">MVSRRPQTVGGRPELLQKCYPRTAAPCCRTGSTSPSPASKSGIGNMREGSQSQRMVPALLMLMMATATPAATGSNRRKPHIIFILADDMGWADTSFHGSPQIPTPNLDALAADGVVLNNHYAQSVCSPSRAALLTGLYPLRFGLDGNLFFPSAPGGVPLNVNLLPKHLGKLGYKSHIVGKWHIGCSTWSHTPTNRGFDSHVGYLNHGEDYVTHTVTYNGSCGYDFWFNEQLLTDAYGVYSMDIFLRRAKTIIRDHDASEPLFLFFSMQAPHIGTGQRYFQPPEENRRKFLYIGDTNRIGYAATLDTMDQATGAVVEALYEKGMLEDAVIIFSSDNGPDPIGMGSSWPLRGSKQSLWEGGVRVPAFIWSPLLDRSGAEGRVSWDLMHMVDWMPTLYQAAGGKIDDLGPIDGVSQWGTLSRGEPPARQELLHGFDPTDGSGAYRSGSYKLVVTPSNKSWKNGRFQPAGNVSSNIDVDQLTADSAAAKTLAKLYSATETRAPSPEWRRRAALSCKEDEQGNFKPSDSLYLFDVLDDPCEKKNLASERSDLVESLMKKLNAAASIAVPPGQSSPEPEAYPEYNNCTWGPRQDIVCNKNDNMLLCPTVETSVAAEPFYGSFFLTLLLSLCLVYVLRHLAS</sequence>
<comment type="cofactor">
    <cofactor evidence="1">
        <name>Ca(2+)</name>
        <dbReference type="ChEBI" id="CHEBI:29108"/>
    </cofactor>
</comment>
<dbReference type="GO" id="GO:0008484">
    <property type="term" value="F:sulfuric ester hydrolase activity"/>
    <property type="evidence" value="ECO:0007669"/>
    <property type="project" value="InterPro"/>
</dbReference>
<dbReference type="InterPro" id="IPR024607">
    <property type="entry name" value="Sulfatase_CS"/>
</dbReference>
<reference evidence="10 11" key="1">
    <citation type="journal article" date="2023" name="Arcadia Sci">
        <title>De novo assembly of a long-read Amblyomma americanum tick genome.</title>
        <authorList>
            <person name="Chou S."/>
            <person name="Poskanzer K.E."/>
            <person name="Rollins M."/>
            <person name="Thuy-Boun P.S."/>
        </authorList>
    </citation>
    <scope>NUCLEOTIDE SEQUENCE [LARGE SCALE GENOMIC DNA]</scope>
    <source>
        <strain evidence="10">F_SG_1</strain>
        <tissue evidence="10">Salivary glands</tissue>
    </source>
</reference>
<keyword evidence="8" id="KW-0472">Membrane</keyword>
<dbReference type="PANTHER" id="PTHR10342">
    <property type="entry name" value="ARYLSULFATASE"/>
    <property type="match status" value="1"/>
</dbReference>
<keyword evidence="11" id="KW-1185">Reference proteome</keyword>
<feature type="domain" description="Sulfatase N-terminal" evidence="9">
    <location>
        <begin position="79"/>
        <end position="399"/>
    </location>
</feature>
<keyword evidence="8" id="KW-0812">Transmembrane</keyword>
<dbReference type="InterPro" id="IPR000917">
    <property type="entry name" value="Sulfatase_N"/>
</dbReference>
<dbReference type="PROSITE" id="PS00523">
    <property type="entry name" value="SULFATASE_1"/>
    <property type="match status" value="1"/>
</dbReference>
<evidence type="ECO:0000313" key="11">
    <source>
        <dbReference type="Proteomes" id="UP001321473"/>
    </source>
</evidence>
<keyword evidence="6" id="KW-0325">Glycoprotein</keyword>
<comment type="caution">
    <text evidence="10">The sequence shown here is derived from an EMBL/GenBank/DDBJ whole genome shotgun (WGS) entry which is preliminary data.</text>
</comment>
<dbReference type="PANTHER" id="PTHR10342:SF273">
    <property type="entry name" value="RE14504P"/>
    <property type="match status" value="1"/>
</dbReference>
<dbReference type="Proteomes" id="UP001321473">
    <property type="component" value="Unassembled WGS sequence"/>
</dbReference>
<evidence type="ECO:0000256" key="3">
    <source>
        <dbReference type="ARBA" id="ARBA00022723"/>
    </source>
</evidence>
<keyword evidence="5" id="KW-0106">Calcium</keyword>
<keyword evidence="4" id="KW-0378">Hydrolase</keyword>
<protein>
    <recommendedName>
        <fullName evidence="9">Sulfatase N-terminal domain-containing protein</fullName>
    </recommendedName>
</protein>
<dbReference type="Gene3D" id="3.30.1120.10">
    <property type="match status" value="1"/>
</dbReference>
<proteinExistence type="inferred from homology"/>
<evidence type="ECO:0000256" key="4">
    <source>
        <dbReference type="ARBA" id="ARBA00022801"/>
    </source>
</evidence>
<feature type="compositionally biased region" description="Polar residues" evidence="7">
    <location>
        <begin position="30"/>
        <end position="39"/>
    </location>
</feature>
<evidence type="ECO:0000313" key="10">
    <source>
        <dbReference type="EMBL" id="KAK8775864.1"/>
    </source>
</evidence>
<dbReference type="SUPFAM" id="SSF53649">
    <property type="entry name" value="Alkaline phosphatase-like"/>
    <property type="match status" value="1"/>
</dbReference>
<evidence type="ECO:0000256" key="1">
    <source>
        <dbReference type="ARBA" id="ARBA00001913"/>
    </source>
</evidence>
<evidence type="ECO:0000256" key="6">
    <source>
        <dbReference type="ARBA" id="ARBA00023180"/>
    </source>
</evidence>
<evidence type="ECO:0000256" key="2">
    <source>
        <dbReference type="ARBA" id="ARBA00008779"/>
    </source>
</evidence>
<name>A0AAQ4EM30_AMBAM</name>
<evidence type="ECO:0000256" key="7">
    <source>
        <dbReference type="SAM" id="MobiDB-lite"/>
    </source>
</evidence>
<evidence type="ECO:0000256" key="5">
    <source>
        <dbReference type="ARBA" id="ARBA00022837"/>
    </source>
</evidence>
<dbReference type="GO" id="GO:0046872">
    <property type="term" value="F:metal ion binding"/>
    <property type="evidence" value="ECO:0007669"/>
    <property type="project" value="UniProtKB-KW"/>
</dbReference>
<keyword evidence="3" id="KW-0479">Metal-binding</keyword>
<organism evidence="10 11">
    <name type="scientific">Amblyomma americanum</name>
    <name type="common">Lone star tick</name>
    <dbReference type="NCBI Taxonomy" id="6943"/>
    <lineage>
        <taxon>Eukaryota</taxon>
        <taxon>Metazoa</taxon>
        <taxon>Ecdysozoa</taxon>
        <taxon>Arthropoda</taxon>
        <taxon>Chelicerata</taxon>
        <taxon>Arachnida</taxon>
        <taxon>Acari</taxon>
        <taxon>Parasitiformes</taxon>
        <taxon>Ixodida</taxon>
        <taxon>Ixodoidea</taxon>
        <taxon>Ixodidae</taxon>
        <taxon>Amblyomminae</taxon>
        <taxon>Amblyomma</taxon>
    </lineage>
</organism>
<accession>A0AAQ4EM30</accession>
<dbReference type="PROSITE" id="PS00149">
    <property type="entry name" value="SULFATASE_2"/>
    <property type="match status" value="1"/>
</dbReference>